<feature type="domain" description="Thioredoxin" evidence="9">
    <location>
        <begin position="4"/>
        <end position="129"/>
    </location>
</feature>
<accession>A0A1X2IJV2</accession>
<evidence type="ECO:0000256" key="4">
    <source>
        <dbReference type="ARBA" id="ARBA00023136"/>
    </source>
</evidence>
<feature type="region of interest" description="Disordered" evidence="6">
    <location>
        <begin position="131"/>
        <end position="166"/>
    </location>
</feature>
<name>A0A1X2IJV2_9FUNG</name>
<comment type="function">
    <text evidence="5">Probable disulfide isomerase, which participates in the folding of proteins containing disulfide bonds. May act as a dithiol oxidase. Acts as a regulator of endoplasmic reticulum-mitochondria contact sites via its ability to regulate redox signals.</text>
</comment>
<keyword evidence="3 7" id="KW-1133">Transmembrane helix</keyword>
<dbReference type="SUPFAM" id="SSF52833">
    <property type="entry name" value="Thioredoxin-like"/>
    <property type="match status" value="3"/>
</dbReference>
<feature type="signal peptide" evidence="8">
    <location>
        <begin position="1"/>
        <end position="20"/>
    </location>
</feature>
<keyword evidence="4 7" id="KW-0472">Membrane</keyword>
<dbReference type="InterPro" id="IPR013766">
    <property type="entry name" value="Thioredoxin_domain"/>
</dbReference>
<dbReference type="Pfam" id="PF13848">
    <property type="entry name" value="Thioredoxin_6"/>
    <property type="match status" value="1"/>
</dbReference>
<dbReference type="PANTHER" id="PTHR46426">
    <property type="entry name" value="PROTEIN DISULFIDE-ISOMERASE TMX3"/>
    <property type="match status" value="1"/>
</dbReference>
<dbReference type="InterPro" id="IPR052250">
    <property type="entry name" value="PDI_TMX3"/>
</dbReference>
<proteinExistence type="predicted"/>
<evidence type="ECO:0000256" key="6">
    <source>
        <dbReference type="SAM" id="MobiDB-lite"/>
    </source>
</evidence>
<keyword evidence="8" id="KW-0732">Signal</keyword>
<feature type="chain" id="PRO_5013185570" evidence="8">
    <location>
        <begin position="21"/>
        <end position="567"/>
    </location>
</feature>
<feature type="transmembrane region" description="Helical" evidence="7">
    <location>
        <begin position="530"/>
        <end position="548"/>
    </location>
</feature>
<dbReference type="Gene3D" id="3.40.30.10">
    <property type="entry name" value="Glutaredoxin"/>
    <property type="match status" value="3"/>
</dbReference>
<keyword evidence="2 7" id="KW-0812">Transmembrane</keyword>
<comment type="caution">
    <text evidence="10">The sequence shown here is derived from an EMBL/GenBank/DDBJ whole genome shotgun (WGS) entry which is preliminary data.</text>
</comment>
<dbReference type="PANTHER" id="PTHR46426:SF1">
    <property type="entry name" value="PROTEIN DISULFIDE-ISOMERASE TMX3"/>
    <property type="match status" value="1"/>
</dbReference>
<sequence>MILLLPVWFIFSFVTQLICAENVEMNKEMFDSLTSSGIWFVEHFSPYCHFCIAFAPTWKELTEEETGLATTHDIHFGSIDCSVQGDLCHEHQITGFPMLNLYTDGKFVETYKGPRTKEDIKSYLLEHHSKRSSAAAEEDTTVQAPDSKSTTTATATKDSPLVKPNPNGHSVVFDAESFKLATQDRPYFVKFYAPWCPHCQHLAPIWEQMAKELTNQIDVGEVNCDDHRDVCHQNQIDGFPTLKLFANGQVYEYSGDRSLPNLITFAKKMAGPIIKTVNEAQFQQDLDPNGVAFIYLHKDESDAADSLLEGVGKQFIDGLAFYKSTDQKLVRQYELSLQDLPLAMIVKDGHYFLYPGHQFESAANMEALTKWIQLEKYPVVSQVNPVNAQELLQGERMVVLGVFGKDDQASHQQFRKLAEKGTGRDRRSRVKADRAIFAQLDMDTYHDFARQAYNIQKNNAPAIIIVDGKKKQYFNRDTKLNLLDIQQPQTILQTLDDAVAGKIKGISTLSLPARLGQHLQQGYYQARSHSYVTLAGFTFLGVLVYKVLSSKRKQQTRSSVLPTTHQD</sequence>
<evidence type="ECO:0000256" key="7">
    <source>
        <dbReference type="SAM" id="Phobius"/>
    </source>
</evidence>
<evidence type="ECO:0000256" key="1">
    <source>
        <dbReference type="ARBA" id="ARBA00004389"/>
    </source>
</evidence>
<keyword evidence="11" id="KW-1185">Reference proteome</keyword>
<reference evidence="10 11" key="1">
    <citation type="submission" date="2016-07" db="EMBL/GenBank/DDBJ databases">
        <title>Pervasive Adenine N6-methylation of Active Genes in Fungi.</title>
        <authorList>
            <consortium name="DOE Joint Genome Institute"/>
            <person name="Mondo S.J."/>
            <person name="Dannebaum R.O."/>
            <person name="Kuo R.C."/>
            <person name="Labutti K."/>
            <person name="Haridas S."/>
            <person name="Kuo A."/>
            <person name="Salamov A."/>
            <person name="Ahrendt S.R."/>
            <person name="Lipzen A."/>
            <person name="Sullivan W."/>
            <person name="Andreopoulos W.B."/>
            <person name="Clum A."/>
            <person name="Lindquist E."/>
            <person name="Daum C."/>
            <person name="Ramamoorthy G.K."/>
            <person name="Gryganskyi A."/>
            <person name="Culley D."/>
            <person name="Magnuson J.K."/>
            <person name="James T.Y."/>
            <person name="O'Malley M.A."/>
            <person name="Stajich J.E."/>
            <person name="Spatafora J.W."/>
            <person name="Visel A."/>
            <person name="Grigoriev I.V."/>
        </authorList>
    </citation>
    <scope>NUCLEOTIDE SEQUENCE [LARGE SCALE GENOMIC DNA]</scope>
    <source>
        <strain evidence="10 11">NRRL 1336</strain>
    </source>
</reference>
<organism evidence="10 11">
    <name type="scientific">Absidia repens</name>
    <dbReference type="NCBI Taxonomy" id="90262"/>
    <lineage>
        <taxon>Eukaryota</taxon>
        <taxon>Fungi</taxon>
        <taxon>Fungi incertae sedis</taxon>
        <taxon>Mucoromycota</taxon>
        <taxon>Mucoromycotina</taxon>
        <taxon>Mucoromycetes</taxon>
        <taxon>Mucorales</taxon>
        <taxon>Cunninghamellaceae</taxon>
        <taxon>Absidia</taxon>
    </lineage>
</organism>
<evidence type="ECO:0000256" key="2">
    <source>
        <dbReference type="ARBA" id="ARBA00022692"/>
    </source>
</evidence>
<protein>
    <submittedName>
        <fullName evidence="10">Thioredoxin-like protein</fullName>
    </submittedName>
</protein>
<dbReference type="InterPro" id="IPR017937">
    <property type="entry name" value="Thioredoxin_CS"/>
</dbReference>
<evidence type="ECO:0000313" key="10">
    <source>
        <dbReference type="EMBL" id="ORZ17800.1"/>
    </source>
</evidence>
<dbReference type="AlphaFoldDB" id="A0A1X2IJV2"/>
<gene>
    <name evidence="10" type="ORF">BCR42DRAFT_412544</name>
</gene>
<dbReference type="Pfam" id="PF00085">
    <property type="entry name" value="Thioredoxin"/>
    <property type="match status" value="2"/>
</dbReference>
<comment type="subcellular location">
    <subcellularLocation>
        <location evidence="1">Endoplasmic reticulum membrane</location>
        <topology evidence="1">Single-pass membrane protein</topology>
    </subcellularLocation>
</comment>
<dbReference type="EMBL" id="MCGE01000009">
    <property type="protein sequence ID" value="ORZ17800.1"/>
    <property type="molecule type" value="Genomic_DNA"/>
</dbReference>
<feature type="compositionally biased region" description="Low complexity" evidence="6">
    <location>
        <begin position="144"/>
        <end position="159"/>
    </location>
</feature>
<evidence type="ECO:0000256" key="8">
    <source>
        <dbReference type="SAM" id="SignalP"/>
    </source>
</evidence>
<dbReference type="CDD" id="cd02981">
    <property type="entry name" value="PDI_b_family"/>
    <property type="match status" value="1"/>
</dbReference>
<evidence type="ECO:0000313" key="11">
    <source>
        <dbReference type="Proteomes" id="UP000193560"/>
    </source>
</evidence>
<dbReference type="PROSITE" id="PS00194">
    <property type="entry name" value="THIOREDOXIN_1"/>
    <property type="match status" value="1"/>
</dbReference>
<evidence type="ECO:0000259" key="9">
    <source>
        <dbReference type="PROSITE" id="PS51352"/>
    </source>
</evidence>
<dbReference type="InterPro" id="IPR036249">
    <property type="entry name" value="Thioredoxin-like_sf"/>
</dbReference>
<dbReference type="GO" id="GO:0005789">
    <property type="term" value="C:endoplasmic reticulum membrane"/>
    <property type="evidence" value="ECO:0007669"/>
    <property type="project" value="UniProtKB-SubCell"/>
</dbReference>
<evidence type="ECO:0000256" key="3">
    <source>
        <dbReference type="ARBA" id="ARBA00022989"/>
    </source>
</evidence>
<evidence type="ECO:0000256" key="5">
    <source>
        <dbReference type="ARBA" id="ARBA00045246"/>
    </source>
</evidence>
<feature type="domain" description="Thioredoxin" evidence="9">
    <location>
        <begin position="142"/>
        <end position="271"/>
    </location>
</feature>
<dbReference type="PROSITE" id="PS51352">
    <property type="entry name" value="THIOREDOXIN_2"/>
    <property type="match status" value="2"/>
</dbReference>
<dbReference type="Proteomes" id="UP000193560">
    <property type="component" value="Unassembled WGS sequence"/>
</dbReference>
<dbReference type="OrthoDB" id="427280at2759"/>
<dbReference type="CDD" id="cd02961">
    <property type="entry name" value="PDI_a_family"/>
    <property type="match status" value="2"/>
</dbReference>
<dbReference type="STRING" id="90262.A0A1X2IJV2"/>